<evidence type="ECO:0000313" key="2">
    <source>
        <dbReference type="Proteomes" id="UP000250321"/>
    </source>
</evidence>
<accession>A0A314UWS5</accession>
<keyword evidence="1" id="KW-0418">Kinase</keyword>
<comment type="caution">
    <text evidence="1">The sequence shown here is derived from an EMBL/GenBank/DDBJ whole genome shotgun (WGS) entry which is preliminary data.</text>
</comment>
<dbReference type="AlphaFoldDB" id="A0A314UWS5"/>
<dbReference type="OrthoDB" id="1928340at2759"/>
<evidence type="ECO:0000313" key="1">
    <source>
        <dbReference type="EMBL" id="PQM41890.1"/>
    </source>
</evidence>
<keyword evidence="1" id="KW-0808">Transferase</keyword>
<dbReference type="EMBL" id="PJQY01002904">
    <property type="protein sequence ID" value="PQM41890.1"/>
    <property type="molecule type" value="Genomic_DNA"/>
</dbReference>
<dbReference type="GO" id="GO:0016301">
    <property type="term" value="F:kinase activity"/>
    <property type="evidence" value="ECO:0007669"/>
    <property type="project" value="UniProtKB-KW"/>
</dbReference>
<gene>
    <name evidence="1" type="ORF">Pyn_22042</name>
</gene>
<keyword evidence="2" id="KW-1185">Reference proteome</keyword>
<reference evidence="1 2" key="1">
    <citation type="submission" date="2018-02" db="EMBL/GenBank/DDBJ databases">
        <title>Draft genome of wild Prunus yedoensis var. nudiflora.</title>
        <authorList>
            <person name="Baek S."/>
            <person name="Kim J.-H."/>
            <person name="Choi K."/>
            <person name="Kim G.-B."/>
            <person name="Cho A."/>
            <person name="Jang H."/>
            <person name="Shin C.-H."/>
            <person name="Yu H.-J."/>
            <person name="Mun J.-H."/>
        </authorList>
    </citation>
    <scope>NUCLEOTIDE SEQUENCE [LARGE SCALE GENOMIC DNA]</scope>
    <source>
        <strain evidence="2">cv. Jeju island</strain>
        <tissue evidence="1">Leaf</tissue>
    </source>
</reference>
<name>A0A314UWS5_PRUYE</name>
<organism evidence="1 2">
    <name type="scientific">Prunus yedoensis var. nudiflora</name>
    <dbReference type="NCBI Taxonomy" id="2094558"/>
    <lineage>
        <taxon>Eukaryota</taxon>
        <taxon>Viridiplantae</taxon>
        <taxon>Streptophyta</taxon>
        <taxon>Embryophyta</taxon>
        <taxon>Tracheophyta</taxon>
        <taxon>Spermatophyta</taxon>
        <taxon>Magnoliopsida</taxon>
        <taxon>eudicotyledons</taxon>
        <taxon>Gunneridae</taxon>
        <taxon>Pentapetalae</taxon>
        <taxon>rosids</taxon>
        <taxon>fabids</taxon>
        <taxon>Rosales</taxon>
        <taxon>Rosaceae</taxon>
        <taxon>Amygdaloideae</taxon>
        <taxon>Amygdaleae</taxon>
        <taxon>Prunus</taxon>
    </lineage>
</organism>
<dbReference type="Proteomes" id="UP000250321">
    <property type="component" value="Unassembled WGS sequence"/>
</dbReference>
<proteinExistence type="predicted"/>
<protein>
    <submittedName>
        <fullName evidence="1">Rust resistance kinase Lr10-like isoform X1</fullName>
    </submittedName>
</protein>
<sequence>MERDSRYTLHCDNNVTVLHLHSGKYLMLALNYDYTYIRVVDPGLEKNSCSSIPRYPLAHSNFSLGDLYYPSSQSVTFFKCANPVKSSLNVVTAPCINNLRRTNRLCQGSRYNDVGSGGLVQYRVDDYE</sequence>